<dbReference type="PRINTS" id="PR00069">
    <property type="entry name" value="ALDKETRDTASE"/>
</dbReference>
<dbReference type="InterPro" id="IPR020471">
    <property type="entry name" value="AKR"/>
</dbReference>
<dbReference type="InterPro" id="IPR005828">
    <property type="entry name" value="MFS_sugar_transport-like"/>
</dbReference>
<dbReference type="NCBIfam" id="TIGR00879">
    <property type="entry name" value="SP"/>
    <property type="match status" value="1"/>
</dbReference>
<dbReference type="InterPro" id="IPR050360">
    <property type="entry name" value="MFS_Sugar_Transporters"/>
</dbReference>
<keyword evidence="4" id="KW-0813">Transport</keyword>
<feature type="transmembrane region" description="Helical" evidence="12">
    <location>
        <begin position="104"/>
        <end position="121"/>
    </location>
</feature>
<keyword evidence="8 12" id="KW-0472">Membrane</keyword>
<evidence type="ECO:0000313" key="15">
    <source>
        <dbReference type="Proteomes" id="UP000326268"/>
    </source>
</evidence>
<evidence type="ECO:0000256" key="5">
    <source>
        <dbReference type="ARBA" id="ARBA00022692"/>
    </source>
</evidence>
<dbReference type="EC" id="1.1.1.307" evidence="3"/>
<dbReference type="InterPro" id="IPR036812">
    <property type="entry name" value="NAD(P)_OxRdtase_dom_sf"/>
</dbReference>
<organism evidence="14 15">
    <name type="scientific">Aspergillus caelatus</name>
    <dbReference type="NCBI Taxonomy" id="61420"/>
    <lineage>
        <taxon>Eukaryota</taxon>
        <taxon>Fungi</taxon>
        <taxon>Dikarya</taxon>
        <taxon>Ascomycota</taxon>
        <taxon>Pezizomycotina</taxon>
        <taxon>Eurotiomycetes</taxon>
        <taxon>Eurotiomycetidae</taxon>
        <taxon>Eurotiales</taxon>
        <taxon>Aspergillaceae</taxon>
        <taxon>Aspergillus</taxon>
        <taxon>Aspergillus subgen. Circumdati</taxon>
    </lineage>
</organism>
<evidence type="ECO:0000256" key="9">
    <source>
        <dbReference type="ARBA" id="ARBA00025065"/>
    </source>
</evidence>
<name>A0A5N7ADH7_9EURO</name>
<dbReference type="FunFam" id="3.20.20.100:FF:000002">
    <property type="entry name" value="2,5-diketo-D-gluconic acid reductase A"/>
    <property type="match status" value="1"/>
</dbReference>
<gene>
    <name evidence="14" type="ORF">BDV27DRAFT_168913</name>
</gene>
<dbReference type="EMBL" id="ML737591">
    <property type="protein sequence ID" value="KAE8367921.1"/>
    <property type="molecule type" value="Genomic_DNA"/>
</dbReference>
<protein>
    <recommendedName>
        <fullName evidence="3">D-xylose reductase [NAD(P)H]</fullName>
        <ecNumber evidence="3">1.1.1.307</ecNumber>
    </recommendedName>
</protein>
<keyword evidence="7" id="KW-0560">Oxidoreductase</keyword>
<dbReference type="SUPFAM" id="SSF103473">
    <property type="entry name" value="MFS general substrate transporter"/>
    <property type="match status" value="1"/>
</dbReference>
<evidence type="ECO:0000256" key="2">
    <source>
        <dbReference type="ARBA" id="ARBA00010992"/>
    </source>
</evidence>
<feature type="transmembrane region" description="Helical" evidence="12">
    <location>
        <begin position="400"/>
        <end position="420"/>
    </location>
</feature>
<keyword evidence="6 12" id="KW-1133">Transmembrane helix</keyword>
<dbReference type="Gene3D" id="1.20.1250.20">
    <property type="entry name" value="MFS general substrate transporter like domains"/>
    <property type="match status" value="1"/>
</dbReference>
<dbReference type="PROSITE" id="PS00216">
    <property type="entry name" value="SUGAR_TRANSPORT_1"/>
    <property type="match status" value="1"/>
</dbReference>
<feature type="transmembrane region" description="Helical" evidence="12">
    <location>
        <begin position="358"/>
        <end position="380"/>
    </location>
</feature>
<dbReference type="Gene3D" id="3.20.20.100">
    <property type="entry name" value="NADP-dependent oxidoreductase domain"/>
    <property type="match status" value="1"/>
</dbReference>
<feature type="transmembrane region" description="Helical" evidence="12">
    <location>
        <begin position="333"/>
        <end position="351"/>
    </location>
</feature>
<dbReference type="SUPFAM" id="SSF51430">
    <property type="entry name" value="NAD(P)-linked oxidoreductase"/>
    <property type="match status" value="1"/>
</dbReference>
<keyword evidence="5 12" id="KW-0812">Transmembrane</keyword>
<feature type="transmembrane region" description="Helical" evidence="12">
    <location>
        <begin position="461"/>
        <end position="482"/>
    </location>
</feature>
<feature type="transmembrane region" description="Helical" evidence="12">
    <location>
        <begin position="161"/>
        <end position="180"/>
    </location>
</feature>
<dbReference type="Pfam" id="PF00083">
    <property type="entry name" value="Sugar_tr"/>
    <property type="match status" value="1"/>
</dbReference>
<reference evidence="14 15" key="1">
    <citation type="submission" date="2019-04" db="EMBL/GenBank/DDBJ databases">
        <title>Friends and foes A comparative genomics studyof 23 Aspergillus species from section Flavi.</title>
        <authorList>
            <consortium name="DOE Joint Genome Institute"/>
            <person name="Kjaerbolling I."/>
            <person name="Vesth T."/>
            <person name="Frisvad J.C."/>
            <person name="Nybo J.L."/>
            <person name="Theobald S."/>
            <person name="Kildgaard S."/>
            <person name="Isbrandt T."/>
            <person name="Kuo A."/>
            <person name="Sato A."/>
            <person name="Lyhne E.K."/>
            <person name="Kogle M.E."/>
            <person name="Wiebenga A."/>
            <person name="Kun R.S."/>
            <person name="Lubbers R.J."/>
            <person name="Makela M.R."/>
            <person name="Barry K."/>
            <person name="Chovatia M."/>
            <person name="Clum A."/>
            <person name="Daum C."/>
            <person name="Haridas S."/>
            <person name="He G."/>
            <person name="LaButti K."/>
            <person name="Lipzen A."/>
            <person name="Mondo S."/>
            <person name="Riley R."/>
            <person name="Salamov A."/>
            <person name="Simmons B.A."/>
            <person name="Magnuson J.K."/>
            <person name="Henrissat B."/>
            <person name="Mortensen U.H."/>
            <person name="Larsen T.O."/>
            <person name="Devries R.P."/>
            <person name="Grigoriev I.V."/>
            <person name="Machida M."/>
            <person name="Baker S.E."/>
            <person name="Andersen M.R."/>
        </authorList>
    </citation>
    <scope>NUCLEOTIDE SEQUENCE [LARGE SCALE GENOMIC DNA]</scope>
    <source>
        <strain evidence="14 15">CBS 763.97</strain>
    </source>
</reference>
<feature type="transmembrane region" description="Helical" evidence="12">
    <location>
        <begin position="291"/>
        <end position="313"/>
    </location>
</feature>
<evidence type="ECO:0000313" key="14">
    <source>
        <dbReference type="EMBL" id="KAE8367921.1"/>
    </source>
</evidence>
<evidence type="ECO:0000256" key="10">
    <source>
        <dbReference type="ARBA" id="ARBA00047534"/>
    </source>
</evidence>
<sequence>MAGGTSIWASKEARTDPKEIFNLRLLYLLISVAWGGWFYGFDTGNIGGILTLPSFENAFGLNNLPTAEVDNRKGTIAAMLAAGGSAGALCAAPTSDFLGRKWSVFLWGFIFVVGAAMQMVADYDVLLAGRFIGGMGVGASSMLTPQFLAENSPKSVRGSMTATYNLMILAGIMLAFWINYGVSLWSFPGVEHDNTQWRTSMGIQLIPGALMCLMIPFVPETPRYLINHGRSEEGIKNLCRLRKLPIEHPYVQTEYQEIEAQVRYEQECHQGHSYWVVLQDIFLIKSNFQRFFLAVMLFLFHKFTGTDSLNYYAPEIFELIGVKGSSNSLLTTGVYGVVKFVVTIFYVTYLVDRVGRRLPLLVGACLQATAMLYLALYLRFAGTNTDTVGGTPAGGIVGIVWIYIYAFGWSFGHSVACYVVAAEIFPTRIRSVCMSICFFVNWIVDYGITRATPNMITEMGWGVFLLYALLTYAGVVFIFFCLPELKGRSIESIDDLFQRPLWSMWRHAYPTEDEKVRQGIPQLMKGLTHHTMATFTLNTGAKIPAVGFGTWKAAPGEAAAAVKTAFEVGYRHFDCAPLYGNEREIGEVFKSTKVPRSEYFVTTKLWSSDHRRVESALDKSLQDLGLNYVDLYLMHWPVTLDPSSNSAEYGKENRKVHAAGWDFSDTWREMEKLLETGKVRAIGVANFSTVNLDKLLKTAKVVPAVNQTEIQPLLPQDKLNAYCREKGIHQTAFGPLGGSGSTLHSHPDIVDIAAKRGCDTGNVMLSWGIQKGWSVIPKSTNPKRIQANLVGNVELTPDEMGRMDALALPKGKRFNRPDWGTVIFHDDADVDLEE</sequence>
<dbReference type="GO" id="GO:0005351">
    <property type="term" value="F:carbohydrate:proton symporter activity"/>
    <property type="evidence" value="ECO:0007669"/>
    <property type="project" value="TreeGrafter"/>
</dbReference>
<dbReference type="RefSeq" id="XP_031931002.1">
    <property type="nucleotide sequence ID" value="XM_032074893.1"/>
</dbReference>
<evidence type="ECO:0000256" key="6">
    <source>
        <dbReference type="ARBA" id="ARBA00022989"/>
    </source>
</evidence>
<dbReference type="InterPro" id="IPR003663">
    <property type="entry name" value="Sugar/inositol_transpt"/>
</dbReference>
<feature type="transmembrane region" description="Helical" evidence="12">
    <location>
        <begin position="74"/>
        <end position="92"/>
    </location>
</feature>
<dbReference type="PROSITE" id="PS50850">
    <property type="entry name" value="MFS"/>
    <property type="match status" value="1"/>
</dbReference>
<comment type="function">
    <text evidence="9">Catalyzes the initial reaction in the xylose utilization pathway by reducing D-xylose into xylitol. Xylose is a major component of hemicelluloses such as xylan. Most fungi utilize D-xylose via three enzymatic reactions, xylose reductase (XR), xylitol dehydrogenase (XDH), and xylulokinase, to form xylulose 5-phosphate, which enters pentose phosphate pathway.</text>
</comment>
<dbReference type="PANTHER" id="PTHR48022:SF8">
    <property type="entry name" value="MAJOR FACILITATOR SUPERFAMILY (MFS) PROFILE DOMAIN-CONTAINING PROTEIN-RELATED"/>
    <property type="match status" value="1"/>
</dbReference>
<feature type="domain" description="Major facilitator superfamily (MFS) profile" evidence="13">
    <location>
        <begin position="28"/>
        <end position="486"/>
    </location>
</feature>
<dbReference type="InterPro" id="IPR018170">
    <property type="entry name" value="Aldo/ket_reductase_CS"/>
</dbReference>
<dbReference type="GO" id="GO:0016020">
    <property type="term" value="C:membrane"/>
    <property type="evidence" value="ECO:0007669"/>
    <property type="project" value="UniProtKB-SubCell"/>
</dbReference>
<dbReference type="Pfam" id="PF00248">
    <property type="entry name" value="Aldo_ket_red"/>
    <property type="match status" value="1"/>
</dbReference>
<evidence type="ECO:0000256" key="1">
    <source>
        <dbReference type="ARBA" id="ARBA00004141"/>
    </source>
</evidence>
<dbReference type="PANTHER" id="PTHR48022">
    <property type="entry name" value="PLASTIDIC GLUCOSE TRANSPORTER 4"/>
    <property type="match status" value="1"/>
</dbReference>
<proteinExistence type="inferred from homology"/>
<evidence type="ECO:0000256" key="4">
    <source>
        <dbReference type="ARBA" id="ARBA00022448"/>
    </source>
</evidence>
<evidence type="ECO:0000256" key="8">
    <source>
        <dbReference type="ARBA" id="ARBA00023136"/>
    </source>
</evidence>
<comment type="catalytic activity">
    <reaction evidence="10">
        <text>xylitol + NADP(+) = D-xylose + NADPH + H(+)</text>
        <dbReference type="Rhea" id="RHEA:27445"/>
        <dbReference type="ChEBI" id="CHEBI:15378"/>
        <dbReference type="ChEBI" id="CHEBI:17151"/>
        <dbReference type="ChEBI" id="CHEBI:53455"/>
        <dbReference type="ChEBI" id="CHEBI:57783"/>
        <dbReference type="ChEBI" id="CHEBI:58349"/>
        <dbReference type="EC" id="1.1.1.307"/>
    </reaction>
</comment>
<dbReference type="InterPro" id="IPR023210">
    <property type="entry name" value="NADP_OxRdtase_dom"/>
</dbReference>
<comment type="subcellular location">
    <subcellularLocation>
        <location evidence="1">Membrane</location>
        <topology evidence="1">Multi-pass membrane protein</topology>
    </subcellularLocation>
</comment>
<feature type="transmembrane region" description="Helical" evidence="12">
    <location>
        <begin position="200"/>
        <end position="218"/>
    </location>
</feature>
<comment type="catalytic activity">
    <reaction evidence="11">
        <text>xylitol + NAD(+) = D-xylose + NADH + H(+)</text>
        <dbReference type="Rhea" id="RHEA:27441"/>
        <dbReference type="ChEBI" id="CHEBI:15378"/>
        <dbReference type="ChEBI" id="CHEBI:17151"/>
        <dbReference type="ChEBI" id="CHEBI:53455"/>
        <dbReference type="ChEBI" id="CHEBI:57540"/>
        <dbReference type="ChEBI" id="CHEBI:57945"/>
        <dbReference type="EC" id="1.1.1.307"/>
    </reaction>
</comment>
<feature type="transmembrane region" description="Helical" evidence="12">
    <location>
        <begin position="127"/>
        <end position="149"/>
    </location>
</feature>
<accession>A0A5N7ADH7</accession>
<dbReference type="InterPro" id="IPR005829">
    <property type="entry name" value="Sugar_transporter_CS"/>
</dbReference>
<evidence type="ECO:0000256" key="3">
    <source>
        <dbReference type="ARBA" id="ARBA00012845"/>
    </source>
</evidence>
<dbReference type="GeneID" id="43659339"/>
<dbReference type="PROSITE" id="PS00217">
    <property type="entry name" value="SUGAR_TRANSPORT_2"/>
    <property type="match status" value="1"/>
</dbReference>
<dbReference type="PROSITE" id="PS00798">
    <property type="entry name" value="ALDOKETO_REDUCTASE_1"/>
    <property type="match status" value="1"/>
</dbReference>
<keyword evidence="15" id="KW-1185">Reference proteome</keyword>
<evidence type="ECO:0000259" key="13">
    <source>
        <dbReference type="PROSITE" id="PS50850"/>
    </source>
</evidence>
<evidence type="ECO:0000256" key="11">
    <source>
        <dbReference type="ARBA" id="ARBA00049485"/>
    </source>
</evidence>
<dbReference type="OrthoDB" id="5296287at2759"/>
<dbReference type="Proteomes" id="UP000326268">
    <property type="component" value="Unassembled WGS sequence"/>
</dbReference>
<dbReference type="InterPro" id="IPR036259">
    <property type="entry name" value="MFS_trans_sf"/>
</dbReference>
<dbReference type="AlphaFoldDB" id="A0A5N7ADH7"/>
<feature type="transmembrane region" description="Helical" evidence="12">
    <location>
        <begin position="21"/>
        <end position="40"/>
    </location>
</feature>
<dbReference type="InterPro" id="IPR020846">
    <property type="entry name" value="MFS_dom"/>
</dbReference>
<evidence type="ECO:0000256" key="7">
    <source>
        <dbReference type="ARBA" id="ARBA00023002"/>
    </source>
</evidence>
<dbReference type="FunFam" id="1.20.1250.20:FF:000134">
    <property type="entry name" value="MFS sugar transporter protein"/>
    <property type="match status" value="1"/>
</dbReference>
<dbReference type="GO" id="GO:0016616">
    <property type="term" value="F:oxidoreductase activity, acting on the CH-OH group of donors, NAD or NADP as acceptor"/>
    <property type="evidence" value="ECO:0007669"/>
    <property type="project" value="UniProtKB-ARBA"/>
</dbReference>
<comment type="similarity">
    <text evidence="2">Belongs to the major facilitator superfamily. Sugar transporter (TC 2.A.1.1) family.</text>
</comment>
<evidence type="ECO:0000256" key="12">
    <source>
        <dbReference type="SAM" id="Phobius"/>
    </source>
</evidence>